<evidence type="ECO:0000313" key="4">
    <source>
        <dbReference type="EMBL" id="CAB4364160.1"/>
    </source>
</evidence>
<keyword evidence="1" id="KW-0808">Transferase</keyword>
<dbReference type="EMBL" id="CAESGF010000011">
    <property type="protein sequence ID" value="CAB4364160.1"/>
    <property type="molecule type" value="Genomic_DNA"/>
</dbReference>
<dbReference type="EMBL" id="CAFBOL010000023">
    <property type="protein sequence ID" value="CAB4985929.1"/>
    <property type="molecule type" value="Genomic_DNA"/>
</dbReference>
<reference evidence="7" key="1">
    <citation type="submission" date="2020-05" db="EMBL/GenBank/DDBJ databases">
        <authorList>
            <person name="Chiriac C."/>
            <person name="Salcher M."/>
            <person name="Ghai R."/>
            <person name="Kavagutti S V."/>
        </authorList>
    </citation>
    <scope>NUCLEOTIDE SEQUENCE</scope>
</reference>
<evidence type="ECO:0000256" key="1">
    <source>
        <dbReference type="ARBA" id="ARBA00022679"/>
    </source>
</evidence>
<dbReference type="Pfam" id="PF13439">
    <property type="entry name" value="Glyco_transf_4"/>
    <property type="match status" value="1"/>
</dbReference>
<organism evidence="7">
    <name type="scientific">freshwater metagenome</name>
    <dbReference type="NCBI Taxonomy" id="449393"/>
    <lineage>
        <taxon>unclassified sequences</taxon>
        <taxon>metagenomes</taxon>
        <taxon>ecological metagenomes</taxon>
    </lineage>
</organism>
<dbReference type="GO" id="GO:0009103">
    <property type="term" value="P:lipopolysaccharide biosynthetic process"/>
    <property type="evidence" value="ECO:0007669"/>
    <property type="project" value="TreeGrafter"/>
</dbReference>
<protein>
    <submittedName>
        <fullName evidence="7">Unannotated protein</fullName>
    </submittedName>
</protein>
<dbReference type="InterPro" id="IPR028098">
    <property type="entry name" value="Glyco_trans_4-like_N"/>
</dbReference>
<gene>
    <name evidence="5" type="ORF">UFOPK2656_00177</name>
    <name evidence="6" type="ORF">UFOPK3267_01571</name>
    <name evidence="7" type="ORF">UFOPK3651_01741</name>
    <name evidence="8" type="ORF">UFOPK3931_01137</name>
    <name evidence="4" type="ORF">UFOPK4189_01926</name>
</gene>
<sequence length="359" mass="38699">MMEPVRVAYTLEQCWHRVPGGTGVAALRTAEALMAHHDVELIGVAGVHRRPPLDPWVPSIPIAHLPIAGGWMYETWLRLQWPKLEWATGKVDIAHATTLIPCPTDAQLVVTLHDLAFVHTPEFFTRHGVRVFKRSLKHIRERADLVLCCSEATMDDCVLAGIGAHRLRLVPLGVEAARADAGEVARVRAAYDLPEEYLLFVGTVEPRKNLKGLIAALDELPDAPLLVVAGASGWGDAGGEPHPGVKFLGFIPSDDLAGLYAGACVFCYPSTREGYGLPVLEAMAQGTPVVTSRGTATEEVAGDAAVLIDPLDVKDIARGIDDARRRCDELSSKGLLRAQRHGWDATAALTVAAYKELAG</sequence>
<proteinExistence type="predicted"/>
<dbReference type="Gene3D" id="3.40.50.2000">
    <property type="entry name" value="Glycogen Phosphorylase B"/>
    <property type="match status" value="2"/>
</dbReference>
<dbReference type="EMBL" id="CAFBIY010000083">
    <property type="protein sequence ID" value="CAB4851511.1"/>
    <property type="molecule type" value="Genomic_DNA"/>
</dbReference>
<dbReference type="PANTHER" id="PTHR46401:SF2">
    <property type="entry name" value="GLYCOSYLTRANSFERASE WBBK-RELATED"/>
    <property type="match status" value="1"/>
</dbReference>
<dbReference type="SUPFAM" id="SSF53756">
    <property type="entry name" value="UDP-Glycosyltransferase/glycogen phosphorylase"/>
    <property type="match status" value="1"/>
</dbReference>
<evidence type="ECO:0000313" key="8">
    <source>
        <dbReference type="EMBL" id="CAB4985929.1"/>
    </source>
</evidence>
<dbReference type="EMBL" id="CAFBMT010000008">
    <property type="protein sequence ID" value="CAB4935078.1"/>
    <property type="molecule type" value="Genomic_DNA"/>
</dbReference>
<dbReference type="InterPro" id="IPR001296">
    <property type="entry name" value="Glyco_trans_1"/>
</dbReference>
<dbReference type="EMBL" id="CAEZYF010000001">
    <property type="protein sequence ID" value="CAB4703072.1"/>
    <property type="molecule type" value="Genomic_DNA"/>
</dbReference>
<dbReference type="GO" id="GO:0016757">
    <property type="term" value="F:glycosyltransferase activity"/>
    <property type="evidence" value="ECO:0007669"/>
    <property type="project" value="InterPro"/>
</dbReference>
<dbReference type="Pfam" id="PF00534">
    <property type="entry name" value="Glycos_transf_1"/>
    <property type="match status" value="1"/>
</dbReference>
<dbReference type="CDD" id="cd03809">
    <property type="entry name" value="GT4_MtfB-like"/>
    <property type="match status" value="1"/>
</dbReference>
<evidence type="ECO:0000313" key="7">
    <source>
        <dbReference type="EMBL" id="CAB4935078.1"/>
    </source>
</evidence>
<dbReference type="AlphaFoldDB" id="A0A6J7IV14"/>
<accession>A0A6J7IV14</accession>
<dbReference type="PANTHER" id="PTHR46401">
    <property type="entry name" value="GLYCOSYLTRANSFERASE WBBK-RELATED"/>
    <property type="match status" value="1"/>
</dbReference>
<evidence type="ECO:0000313" key="5">
    <source>
        <dbReference type="EMBL" id="CAB4703072.1"/>
    </source>
</evidence>
<feature type="domain" description="Glycosyl transferase family 1" evidence="2">
    <location>
        <begin position="194"/>
        <end position="322"/>
    </location>
</feature>
<feature type="domain" description="Glycosyltransferase subfamily 4-like N-terminal" evidence="3">
    <location>
        <begin position="19"/>
        <end position="178"/>
    </location>
</feature>
<name>A0A6J7IV14_9ZZZZ</name>
<evidence type="ECO:0000313" key="6">
    <source>
        <dbReference type="EMBL" id="CAB4851511.1"/>
    </source>
</evidence>
<evidence type="ECO:0000259" key="2">
    <source>
        <dbReference type="Pfam" id="PF00534"/>
    </source>
</evidence>
<evidence type="ECO:0000259" key="3">
    <source>
        <dbReference type="Pfam" id="PF13439"/>
    </source>
</evidence>